<evidence type="ECO:0000313" key="12">
    <source>
        <dbReference type="Proteomes" id="UP000326687"/>
    </source>
</evidence>
<evidence type="ECO:0000313" key="11">
    <source>
        <dbReference type="Proteomes" id="UP000027219"/>
    </source>
</evidence>
<feature type="transmembrane region" description="Helical" evidence="8">
    <location>
        <begin position="199"/>
        <end position="219"/>
    </location>
</feature>
<proteinExistence type="inferred from homology"/>
<comment type="subcellular location">
    <subcellularLocation>
        <location evidence="1">Cell membrane</location>
        <topology evidence="1">Multi-pass membrane protein</topology>
    </subcellularLocation>
</comment>
<gene>
    <name evidence="9" type="primary">rarD</name>
    <name evidence="9" type="ORF">F2Z80_22715</name>
    <name evidence="10" type="ORF">VFDL14_18735</name>
</gene>
<feature type="transmembrane region" description="Helical" evidence="8">
    <location>
        <begin position="59"/>
        <end position="76"/>
    </location>
</feature>
<keyword evidence="11" id="KW-1185">Reference proteome</keyword>
<evidence type="ECO:0000313" key="9">
    <source>
        <dbReference type="EMBL" id="KAB0301848.1"/>
    </source>
</evidence>
<dbReference type="Proteomes" id="UP000027219">
    <property type="component" value="Unassembled WGS sequence"/>
</dbReference>
<feature type="transmembrane region" description="Helical" evidence="8">
    <location>
        <begin position="121"/>
        <end position="141"/>
    </location>
</feature>
<dbReference type="EMBL" id="JFFR01000027">
    <property type="protein sequence ID" value="KDN26970.1"/>
    <property type="molecule type" value="Genomic_DNA"/>
</dbReference>
<evidence type="ECO:0000256" key="7">
    <source>
        <dbReference type="ARBA" id="ARBA00023136"/>
    </source>
</evidence>
<dbReference type="EMBL" id="VXDD01000003">
    <property type="protein sequence ID" value="KAB0301848.1"/>
    <property type="molecule type" value="Genomic_DNA"/>
</dbReference>
<dbReference type="GO" id="GO:0005886">
    <property type="term" value="C:plasma membrane"/>
    <property type="evidence" value="ECO:0007669"/>
    <property type="project" value="UniProtKB-SubCell"/>
</dbReference>
<name>A0A066UIS1_9VIBR</name>
<organism evidence="10 11">
    <name type="scientific">Vibrio fortis</name>
    <dbReference type="NCBI Taxonomy" id="212667"/>
    <lineage>
        <taxon>Bacteria</taxon>
        <taxon>Pseudomonadati</taxon>
        <taxon>Pseudomonadota</taxon>
        <taxon>Gammaproteobacteria</taxon>
        <taxon>Vibrionales</taxon>
        <taxon>Vibrionaceae</taxon>
        <taxon>Vibrio</taxon>
    </lineage>
</organism>
<dbReference type="SUPFAM" id="SSF103481">
    <property type="entry name" value="Multidrug resistance efflux transporter EmrE"/>
    <property type="match status" value="1"/>
</dbReference>
<comment type="caution">
    <text evidence="10">The sequence shown here is derived from an EMBL/GenBank/DDBJ whole genome shotgun (WGS) entry which is preliminary data.</text>
</comment>
<evidence type="ECO:0000256" key="5">
    <source>
        <dbReference type="ARBA" id="ARBA00022692"/>
    </source>
</evidence>
<dbReference type="InterPro" id="IPR004626">
    <property type="entry name" value="RarD"/>
</dbReference>
<feature type="transmembrane region" description="Helical" evidence="8">
    <location>
        <begin position="231"/>
        <end position="250"/>
    </location>
</feature>
<evidence type="ECO:0000256" key="3">
    <source>
        <dbReference type="ARBA" id="ARBA00022448"/>
    </source>
</evidence>
<feature type="transmembrane region" description="Helical" evidence="8">
    <location>
        <begin position="21"/>
        <end position="39"/>
    </location>
</feature>
<evidence type="ECO:0000256" key="4">
    <source>
        <dbReference type="ARBA" id="ARBA00022475"/>
    </source>
</evidence>
<dbReference type="RefSeq" id="WP_050487449.1">
    <property type="nucleotide sequence ID" value="NZ_JATABQ010000060.1"/>
</dbReference>
<keyword evidence="4" id="KW-1003">Cell membrane</keyword>
<feature type="transmembrane region" description="Helical" evidence="8">
    <location>
        <begin position="96"/>
        <end position="115"/>
    </location>
</feature>
<feature type="transmembrane region" description="Helical" evidence="8">
    <location>
        <begin position="290"/>
        <end position="308"/>
    </location>
</feature>
<sequence length="319" mass="36140">MSQLKALFHKYTHLMSDQSKGVAASILCSMLFACIPAYVQIQPDMGPSLISGGESHWLATQRIIWSTMLFFILLFFTKRLPLLWDALKQWRKWPKYITSAVLVAPQYWIFVWAPANGETLNLALGYFTMPIVMVLIGCFYYKDSLTKLQKVACYFALAGTIYTYVLASGLSWVVLVVALGYPVYFMFRKTNPMPTDIGLAVDHIMMLPLAIFGMFYLYPADHFMNLPATSYLYYLGLAVVSVTPMLLYLFAYSKLPVSLFGLMGYVEPTFIFIVGLLIGDNIALHEVPTYLLISFALIALVMDGYKRMKASRLAKKERS</sequence>
<dbReference type="NCBIfam" id="TIGR00688">
    <property type="entry name" value="rarD"/>
    <property type="match status" value="1"/>
</dbReference>
<reference evidence="9 12" key="2">
    <citation type="submission" date="2019-09" db="EMBL/GenBank/DDBJ databases">
        <title>Vibrio Fortis S7-72.</title>
        <authorList>
            <person name="Das S.K."/>
        </authorList>
    </citation>
    <scope>NUCLEOTIDE SEQUENCE [LARGE SCALE GENOMIC DNA]</scope>
    <source>
        <strain evidence="9 12">S7-72</strain>
    </source>
</reference>
<keyword evidence="5 8" id="KW-0812">Transmembrane</keyword>
<keyword evidence="3" id="KW-0813">Transport</keyword>
<dbReference type="AlphaFoldDB" id="A0A066UIS1"/>
<comment type="similarity">
    <text evidence="2">Belongs to the EamA transporter family.</text>
</comment>
<evidence type="ECO:0000256" key="6">
    <source>
        <dbReference type="ARBA" id="ARBA00022989"/>
    </source>
</evidence>
<evidence type="ECO:0000256" key="8">
    <source>
        <dbReference type="SAM" id="Phobius"/>
    </source>
</evidence>
<reference evidence="10 11" key="1">
    <citation type="submission" date="2014-02" db="EMBL/GenBank/DDBJ databases">
        <title>Vibrio fortis Dalian14 Genome Sequencing.</title>
        <authorList>
            <person name="Wang Y."/>
            <person name="Song L."/>
            <person name="Liu G."/>
            <person name="Ding J."/>
        </authorList>
    </citation>
    <scope>NUCLEOTIDE SEQUENCE [LARGE SCALE GENOMIC DNA]</scope>
    <source>
        <strain evidence="10 11">Dalian14</strain>
    </source>
</reference>
<dbReference type="InterPro" id="IPR037185">
    <property type="entry name" value="EmrE-like"/>
</dbReference>
<dbReference type="OrthoDB" id="3250831at2"/>
<feature type="transmembrane region" description="Helical" evidence="8">
    <location>
        <begin position="170"/>
        <end position="187"/>
    </location>
</feature>
<evidence type="ECO:0000313" key="10">
    <source>
        <dbReference type="EMBL" id="KDN26970.1"/>
    </source>
</evidence>
<protein>
    <submittedName>
        <fullName evidence="10">Chemotaxis protein</fullName>
    </submittedName>
    <submittedName>
        <fullName evidence="9">EamA family transporter RarD</fullName>
    </submittedName>
</protein>
<evidence type="ECO:0000256" key="1">
    <source>
        <dbReference type="ARBA" id="ARBA00004651"/>
    </source>
</evidence>
<keyword evidence="7 8" id="KW-0472">Membrane</keyword>
<dbReference type="Proteomes" id="UP000326687">
    <property type="component" value="Unassembled WGS sequence"/>
</dbReference>
<keyword evidence="6 8" id="KW-1133">Transmembrane helix</keyword>
<dbReference type="PROSITE" id="PS51257">
    <property type="entry name" value="PROKAR_LIPOPROTEIN"/>
    <property type="match status" value="1"/>
</dbReference>
<accession>A0A066UIS1</accession>
<evidence type="ECO:0000256" key="2">
    <source>
        <dbReference type="ARBA" id="ARBA00007362"/>
    </source>
</evidence>